<sequence>MPLPTVPTLDDLMPGADCLNALTEFMGDLDNFALGELDKAAECEGNTALHELSQTPAVGASYRKLKGFMEQLDPGLLNCGLVKAVCKVDGSVEWVGPGEATKQFQQKGRAALCWDTAAL</sequence>
<reference evidence="1" key="1">
    <citation type="submission" date="2021-01" db="EMBL/GenBank/DDBJ databases">
        <authorList>
            <person name="Corre E."/>
            <person name="Pelletier E."/>
            <person name="Niang G."/>
            <person name="Scheremetjew M."/>
            <person name="Finn R."/>
            <person name="Kale V."/>
            <person name="Holt S."/>
            <person name="Cochrane G."/>
            <person name="Meng A."/>
            <person name="Brown T."/>
            <person name="Cohen L."/>
        </authorList>
    </citation>
    <scope>NUCLEOTIDE SEQUENCE</scope>
    <source>
        <strain evidence="1">CCMP1243</strain>
    </source>
</reference>
<gene>
    <name evidence="1" type="ORF">RMAR1173_LOCUS494</name>
</gene>
<accession>A0A7S2R4F0</accession>
<dbReference type="EMBL" id="HBHJ01000736">
    <property type="protein sequence ID" value="CAD9660472.1"/>
    <property type="molecule type" value="Transcribed_RNA"/>
</dbReference>
<name>A0A7S2R4F0_9STRA</name>
<organism evidence="1">
    <name type="scientific">Rhizochromulina marina</name>
    <dbReference type="NCBI Taxonomy" id="1034831"/>
    <lineage>
        <taxon>Eukaryota</taxon>
        <taxon>Sar</taxon>
        <taxon>Stramenopiles</taxon>
        <taxon>Ochrophyta</taxon>
        <taxon>Dictyochophyceae</taxon>
        <taxon>Rhizochromulinales</taxon>
        <taxon>Rhizochromulina</taxon>
    </lineage>
</organism>
<dbReference type="AlphaFoldDB" id="A0A7S2R4F0"/>
<evidence type="ECO:0000313" key="1">
    <source>
        <dbReference type="EMBL" id="CAD9660472.1"/>
    </source>
</evidence>
<protein>
    <submittedName>
        <fullName evidence="1">Uncharacterized protein</fullName>
    </submittedName>
</protein>
<proteinExistence type="predicted"/>